<dbReference type="EMBL" id="GGEC01056909">
    <property type="protein sequence ID" value="MBX37393.1"/>
    <property type="molecule type" value="Transcribed_RNA"/>
</dbReference>
<name>A0A2P2N4K2_RHIMU</name>
<organism evidence="1">
    <name type="scientific">Rhizophora mucronata</name>
    <name type="common">Asiatic mangrove</name>
    <dbReference type="NCBI Taxonomy" id="61149"/>
    <lineage>
        <taxon>Eukaryota</taxon>
        <taxon>Viridiplantae</taxon>
        <taxon>Streptophyta</taxon>
        <taxon>Embryophyta</taxon>
        <taxon>Tracheophyta</taxon>
        <taxon>Spermatophyta</taxon>
        <taxon>Magnoliopsida</taxon>
        <taxon>eudicotyledons</taxon>
        <taxon>Gunneridae</taxon>
        <taxon>Pentapetalae</taxon>
        <taxon>rosids</taxon>
        <taxon>fabids</taxon>
        <taxon>Malpighiales</taxon>
        <taxon>Rhizophoraceae</taxon>
        <taxon>Rhizophora</taxon>
    </lineage>
</organism>
<reference evidence="1" key="1">
    <citation type="submission" date="2018-02" db="EMBL/GenBank/DDBJ databases">
        <title>Rhizophora mucronata_Transcriptome.</title>
        <authorList>
            <person name="Meera S.P."/>
            <person name="Sreeshan A."/>
            <person name="Augustine A."/>
        </authorList>
    </citation>
    <scope>NUCLEOTIDE SEQUENCE</scope>
    <source>
        <tissue evidence="1">Leaf</tissue>
    </source>
</reference>
<dbReference type="AlphaFoldDB" id="A0A2P2N4K2"/>
<accession>A0A2P2N4K2</accession>
<evidence type="ECO:0000313" key="1">
    <source>
        <dbReference type="EMBL" id="MBX37393.1"/>
    </source>
</evidence>
<sequence>MVLFLGQSVFHDTILYSLLTSSVYKLALCQNESLGNISSFFVAVFDSRKPLPPTPNRPLGCFDG</sequence>
<protein>
    <submittedName>
        <fullName evidence="1">Uncharacterized protein</fullName>
    </submittedName>
</protein>
<proteinExistence type="predicted"/>